<comment type="caution">
    <text evidence="1">The sequence shown here is derived from an EMBL/GenBank/DDBJ whole genome shotgun (WGS) entry which is preliminary data.</text>
</comment>
<proteinExistence type="predicted"/>
<dbReference type="GO" id="GO:0016787">
    <property type="term" value="F:hydrolase activity"/>
    <property type="evidence" value="ECO:0007669"/>
    <property type="project" value="UniProtKB-KW"/>
</dbReference>
<accession>A0ABQ1XUC2</accession>
<dbReference type="InterPro" id="IPR020023">
    <property type="entry name" value="PseG"/>
</dbReference>
<dbReference type="Gene3D" id="3.40.50.11190">
    <property type="match status" value="1"/>
</dbReference>
<dbReference type="Gene3D" id="3.40.50.2000">
    <property type="entry name" value="Glycogen Phosphorylase B"/>
    <property type="match status" value="1"/>
</dbReference>
<gene>
    <name evidence="1" type="primary">rkpO</name>
    <name evidence="1" type="ORF">GCM10007420_19660</name>
</gene>
<name>A0ABQ1XUC2_9PROT</name>
<keyword evidence="1" id="KW-0378">Hydrolase</keyword>
<evidence type="ECO:0000313" key="1">
    <source>
        <dbReference type="EMBL" id="GGH03410.1"/>
    </source>
</evidence>
<protein>
    <submittedName>
        <fullName evidence="1">UDP-2,4-diacetamido-2,4, 6-trideoxy-beta-L-altropyranose hydrolase</fullName>
    </submittedName>
</protein>
<sequence length="351" mass="37149">MTATLLIRPDASLESGAGHLMRCLTLADALAARGWQAHFACSAAPGFDFSLIARRGHHLHQLPPLSSWSEDAQAIAALVRQLEPFWLLVDHYGLDARWERACGQPVGQICVIDDLADRPHDCALLFDSGIHRQAEAYAGHVTGTCRLFCGPDFALLRPAFASLRPESLERRAEAPGPQRLLLAMGGVDADNVTGRVLDVIGPVLEQHPLALDVVLGRSAPHRAAIEAGLASAGFTARLHVDLPDLASLMAQSDIAIGASGGTALERLCLGLPSLVLSLADNQPPAARAIMDFGAGIYAGDVREPGWQDRLHTGLEGWLADPAVLPTVSALAGALVDGHGAKRIAEVLHARV</sequence>
<dbReference type="SUPFAM" id="SSF53756">
    <property type="entry name" value="UDP-Glycosyltransferase/glycogen phosphorylase"/>
    <property type="match status" value="1"/>
</dbReference>
<reference evidence="2" key="1">
    <citation type="journal article" date="2019" name="Int. J. Syst. Evol. Microbiol.">
        <title>The Global Catalogue of Microorganisms (GCM) 10K type strain sequencing project: providing services to taxonomists for standard genome sequencing and annotation.</title>
        <authorList>
            <consortium name="The Broad Institute Genomics Platform"/>
            <consortium name="The Broad Institute Genome Sequencing Center for Infectious Disease"/>
            <person name="Wu L."/>
            <person name="Ma J."/>
        </authorList>
    </citation>
    <scope>NUCLEOTIDE SEQUENCE [LARGE SCALE GENOMIC DNA]</scope>
    <source>
        <strain evidence="2">CGMCC 1.12766</strain>
    </source>
</reference>
<dbReference type="Proteomes" id="UP000648722">
    <property type="component" value="Unassembled WGS sequence"/>
</dbReference>
<dbReference type="NCBIfam" id="TIGR03590">
    <property type="entry name" value="PseG"/>
    <property type="match status" value="1"/>
</dbReference>
<dbReference type="RefSeq" id="WP_188452404.1">
    <property type="nucleotide sequence ID" value="NZ_BMFS01000008.1"/>
</dbReference>
<dbReference type="EMBL" id="BMFS01000008">
    <property type="protein sequence ID" value="GGH03410.1"/>
    <property type="molecule type" value="Genomic_DNA"/>
</dbReference>
<evidence type="ECO:0000313" key="2">
    <source>
        <dbReference type="Proteomes" id="UP000648722"/>
    </source>
</evidence>
<organism evidence="1 2">
    <name type="scientific">Glycocaulis albus</name>
    <dbReference type="NCBI Taxonomy" id="1382801"/>
    <lineage>
        <taxon>Bacteria</taxon>
        <taxon>Pseudomonadati</taxon>
        <taxon>Pseudomonadota</taxon>
        <taxon>Alphaproteobacteria</taxon>
        <taxon>Maricaulales</taxon>
        <taxon>Maricaulaceae</taxon>
        <taxon>Glycocaulis</taxon>
    </lineage>
</organism>
<keyword evidence="2" id="KW-1185">Reference proteome</keyword>